<dbReference type="PROSITE" id="PS51782">
    <property type="entry name" value="LYSM"/>
    <property type="match status" value="2"/>
</dbReference>
<dbReference type="EMBL" id="FWDO01000008">
    <property type="protein sequence ID" value="SLM19915.1"/>
    <property type="molecule type" value="Genomic_DNA"/>
</dbReference>
<evidence type="ECO:0000256" key="1">
    <source>
        <dbReference type="SAM" id="MobiDB-lite"/>
    </source>
</evidence>
<dbReference type="CDD" id="cd00118">
    <property type="entry name" value="LysM"/>
    <property type="match status" value="2"/>
</dbReference>
<dbReference type="Pfam" id="PF01551">
    <property type="entry name" value="Peptidase_M23"/>
    <property type="match status" value="1"/>
</dbReference>
<feature type="region of interest" description="Disordered" evidence="1">
    <location>
        <begin position="134"/>
        <end position="232"/>
    </location>
</feature>
<dbReference type="CDD" id="cd12797">
    <property type="entry name" value="M23_peptidase"/>
    <property type="match status" value="1"/>
</dbReference>
<feature type="compositionally biased region" description="Low complexity" evidence="1">
    <location>
        <begin position="214"/>
        <end position="224"/>
    </location>
</feature>
<evidence type="ECO:0000259" key="2">
    <source>
        <dbReference type="PROSITE" id="PS51782"/>
    </source>
</evidence>
<accession>A0A3P3XUF2</accession>
<feature type="compositionally biased region" description="Polar residues" evidence="1">
    <location>
        <begin position="134"/>
        <end position="145"/>
    </location>
</feature>
<dbReference type="InterPro" id="IPR011055">
    <property type="entry name" value="Dup_hybrid_motif"/>
</dbReference>
<dbReference type="Gene3D" id="2.70.70.10">
    <property type="entry name" value="Glucose Permease (Domain IIA)"/>
    <property type="match status" value="1"/>
</dbReference>
<feature type="domain" description="LysM" evidence="2">
    <location>
        <begin position="83"/>
        <end position="127"/>
    </location>
</feature>
<dbReference type="SMART" id="SM00257">
    <property type="entry name" value="LysM"/>
    <property type="match status" value="2"/>
</dbReference>
<proteinExistence type="predicted"/>
<dbReference type="PANTHER" id="PTHR21666">
    <property type="entry name" value="PEPTIDASE-RELATED"/>
    <property type="match status" value="1"/>
</dbReference>
<dbReference type="InterPro" id="IPR036779">
    <property type="entry name" value="LysM_dom_sf"/>
</dbReference>
<sequence>MPINKAGQYMARRVFVTSILLFSLLSMPLTLCGAEQEYHVIQTGETLYSIAKSYSIPYEMLANINGITDPSKIRPGIVLLIPQAHIVAKGETYYGIAKKYDISIQELKSANDLSDSYILRVGDVLVIPEKGSGASQVAQLNPPSNTTASPQPSSVASANSVPPAASAAAGAKGSSAAGAQTANAAPSAPAPTTVPAPSAPAPAATPSSTPPTSPASVSSSAPNAKAEASAPRATDALLSWPVDGKGQYMSGKLEGIMFQTNRGASVKAVASGMVVSAGPSRGFGEVVFIQSKSGFVYVYGGNESILVKTGENIEPGKTIAKVGLDTKEGSPIAYFFVFRNGQPVDPSLAPRE</sequence>
<dbReference type="SUPFAM" id="SSF51261">
    <property type="entry name" value="Duplicated hybrid motif"/>
    <property type="match status" value="1"/>
</dbReference>
<dbReference type="Pfam" id="PF01476">
    <property type="entry name" value="LysM"/>
    <property type="match status" value="2"/>
</dbReference>
<reference evidence="3" key="1">
    <citation type="submission" date="2017-02" db="EMBL/GenBank/DDBJ databases">
        <authorList>
            <person name="Regsiter A."/>
            <person name="William W."/>
        </authorList>
    </citation>
    <scope>NUCLEOTIDE SEQUENCE</scope>
    <source>
        <strain evidence="3">BdmA 4</strain>
    </source>
</reference>
<dbReference type="SUPFAM" id="SSF54106">
    <property type="entry name" value="LysM domain"/>
    <property type="match status" value="2"/>
</dbReference>
<evidence type="ECO:0000313" key="3">
    <source>
        <dbReference type="EMBL" id="SLM19915.1"/>
    </source>
</evidence>
<dbReference type="PANTHER" id="PTHR21666:SF270">
    <property type="entry name" value="MUREIN HYDROLASE ACTIVATOR ENVC"/>
    <property type="match status" value="1"/>
</dbReference>
<organism evidence="3">
    <name type="scientific">uncultured spirochete</name>
    <dbReference type="NCBI Taxonomy" id="156406"/>
    <lineage>
        <taxon>Bacteria</taxon>
        <taxon>Pseudomonadati</taxon>
        <taxon>Spirochaetota</taxon>
        <taxon>Spirochaetia</taxon>
        <taxon>Spirochaetales</taxon>
        <taxon>environmental samples</taxon>
    </lineage>
</organism>
<feature type="compositionally biased region" description="Pro residues" evidence="1">
    <location>
        <begin position="188"/>
        <end position="200"/>
    </location>
</feature>
<feature type="compositionally biased region" description="Low complexity" evidence="1">
    <location>
        <begin position="146"/>
        <end position="187"/>
    </location>
</feature>
<dbReference type="AlphaFoldDB" id="A0A3P3XUF2"/>
<dbReference type="Gene3D" id="3.10.350.10">
    <property type="entry name" value="LysM domain"/>
    <property type="match status" value="2"/>
</dbReference>
<feature type="domain" description="LysM" evidence="2">
    <location>
        <begin position="37"/>
        <end position="81"/>
    </location>
</feature>
<protein>
    <submittedName>
        <fullName evidence="3">Putative LysM domain/M23/M37 peptidase domain protein</fullName>
    </submittedName>
</protein>
<dbReference type="InterPro" id="IPR018392">
    <property type="entry name" value="LysM"/>
</dbReference>
<gene>
    <name evidence="3" type="ORF">SPIRO4BDMA_80022</name>
</gene>
<name>A0A3P3XUF2_9SPIR</name>
<dbReference type="InterPro" id="IPR050570">
    <property type="entry name" value="Cell_wall_metabolism_enzyme"/>
</dbReference>
<dbReference type="InterPro" id="IPR016047">
    <property type="entry name" value="M23ase_b-sheet_dom"/>
</dbReference>
<dbReference type="GO" id="GO:0004222">
    <property type="term" value="F:metalloendopeptidase activity"/>
    <property type="evidence" value="ECO:0007669"/>
    <property type="project" value="TreeGrafter"/>
</dbReference>